<comment type="caution">
    <text evidence="7">The sequence shown here is derived from an EMBL/GenBank/DDBJ whole genome shotgun (WGS) entry which is preliminary data.</text>
</comment>
<accession>A0A512NGX0</accession>
<dbReference type="EMBL" id="BKAJ01000096">
    <property type="protein sequence ID" value="GEP58206.1"/>
    <property type="molecule type" value="Genomic_DNA"/>
</dbReference>
<feature type="domain" description="TauD/TfdA-like" evidence="6">
    <location>
        <begin position="9"/>
        <end position="272"/>
    </location>
</feature>
<proteinExistence type="inferred from homology"/>
<evidence type="ECO:0000256" key="4">
    <source>
        <dbReference type="ARBA" id="ARBA00023002"/>
    </source>
</evidence>
<keyword evidence="3 7" id="KW-0223">Dioxygenase</keyword>
<evidence type="ECO:0000256" key="1">
    <source>
        <dbReference type="ARBA" id="ARBA00005896"/>
    </source>
</evidence>
<dbReference type="InterPro" id="IPR003819">
    <property type="entry name" value="TauD/TfdA-like"/>
</dbReference>
<dbReference type="RefSeq" id="WP_147153230.1">
    <property type="nucleotide sequence ID" value="NZ_BKAJ01000096.1"/>
</dbReference>
<dbReference type="OrthoDB" id="7346227at2"/>
<organism evidence="7 8">
    <name type="scientific">Reyranella soli</name>
    <dbReference type="NCBI Taxonomy" id="1230389"/>
    <lineage>
        <taxon>Bacteria</taxon>
        <taxon>Pseudomonadati</taxon>
        <taxon>Pseudomonadota</taxon>
        <taxon>Alphaproteobacteria</taxon>
        <taxon>Hyphomicrobiales</taxon>
        <taxon>Reyranellaceae</taxon>
        <taxon>Reyranella</taxon>
    </lineage>
</organism>
<dbReference type="Pfam" id="PF02668">
    <property type="entry name" value="TauD"/>
    <property type="match status" value="1"/>
</dbReference>
<name>A0A512NGX0_9HYPH</name>
<dbReference type="GO" id="GO:0006790">
    <property type="term" value="P:sulfur compound metabolic process"/>
    <property type="evidence" value="ECO:0007669"/>
    <property type="project" value="TreeGrafter"/>
</dbReference>
<protein>
    <submittedName>
        <fullName evidence="7">Alpha-ketoglutarate-dependent taurine dioxygenase</fullName>
    </submittedName>
</protein>
<dbReference type="PANTHER" id="PTHR30468:SF1">
    <property type="entry name" value="ALPHA-KETOGLUTARATE-DEPENDENT SULFONATE DIOXYGENASE"/>
    <property type="match status" value="1"/>
</dbReference>
<sequence>MRNTRLEIRLLSGAGGAEISGVDVAQDLDDETIGEIRDALNEHCVVFFRDQEIDVAQHKAFARRFGELFIHPNYVGMGDDPEIVMVRREPGDTGYVGEDWHADTTMSAEPPMGAILYGIDIPPYSGDTMFANQYLAYETLSDGMKKMLKGLRAVHSDILVAGPQAGKNKGRSTKHRDGADWRETRNSHPVVRTNTETGRKMLFVNKSYTVGFEGMTEAESKPLLDFLFEHGNRPEFTFRYRWQKGSIAFWDNRSTKHIALGDTGPFRRLLRRIQISGDKPV</sequence>
<dbReference type="GO" id="GO:0005737">
    <property type="term" value="C:cytoplasm"/>
    <property type="evidence" value="ECO:0007669"/>
    <property type="project" value="TreeGrafter"/>
</dbReference>
<dbReference type="Gene3D" id="3.60.130.10">
    <property type="entry name" value="Clavaminate synthase-like"/>
    <property type="match status" value="1"/>
</dbReference>
<dbReference type="Proteomes" id="UP000321058">
    <property type="component" value="Unassembled WGS sequence"/>
</dbReference>
<dbReference type="InterPro" id="IPR042098">
    <property type="entry name" value="TauD-like_sf"/>
</dbReference>
<dbReference type="GO" id="GO:0000908">
    <property type="term" value="F:taurine dioxygenase activity"/>
    <property type="evidence" value="ECO:0007669"/>
    <property type="project" value="TreeGrafter"/>
</dbReference>
<gene>
    <name evidence="7" type="primary">tauD_4</name>
    <name evidence="7" type="ORF">RSO01_53720</name>
</gene>
<evidence type="ECO:0000256" key="3">
    <source>
        <dbReference type="ARBA" id="ARBA00022964"/>
    </source>
</evidence>
<dbReference type="SUPFAM" id="SSF51197">
    <property type="entry name" value="Clavaminate synthase-like"/>
    <property type="match status" value="1"/>
</dbReference>
<dbReference type="AlphaFoldDB" id="A0A512NGX0"/>
<evidence type="ECO:0000313" key="7">
    <source>
        <dbReference type="EMBL" id="GEP58206.1"/>
    </source>
</evidence>
<evidence type="ECO:0000259" key="6">
    <source>
        <dbReference type="Pfam" id="PF02668"/>
    </source>
</evidence>
<keyword evidence="8" id="KW-1185">Reference proteome</keyword>
<evidence type="ECO:0000256" key="5">
    <source>
        <dbReference type="ARBA" id="ARBA00023004"/>
    </source>
</evidence>
<evidence type="ECO:0000256" key="2">
    <source>
        <dbReference type="ARBA" id="ARBA00022723"/>
    </source>
</evidence>
<keyword evidence="2" id="KW-0479">Metal-binding</keyword>
<keyword evidence="5" id="KW-0408">Iron</keyword>
<comment type="similarity">
    <text evidence="1">Belongs to the TfdA dioxygenase family.</text>
</comment>
<evidence type="ECO:0000313" key="8">
    <source>
        <dbReference type="Proteomes" id="UP000321058"/>
    </source>
</evidence>
<dbReference type="GO" id="GO:0046872">
    <property type="term" value="F:metal ion binding"/>
    <property type="evidence" value="ECO:0007669"/>
    <property type="project" value="UniProtKB-KW"/>
</dbReference>
<keyword evidence="4" id="KW-0560">Oxidoreductase</keyword>
<reference evidence="7 8" key="1">
    <citation type="submission" date="2019-07" db="EMBL/GenBank/DDBJ databases">
        <title>Whole genome shotgun sequence of Reyranella soli NBRC 108950.</title>
        <authorList>
            <person name="Hosoyama A."/>
            <person name="Uohara A."/>
            <person name="Ohji S."/>
            <person name="Ichikawa N."/>
        </authorList>
    </citation>
    <scope>NUCLEOTIDE SEQUENCE [LARGE SCALE GENOMIC DNA]</scope>
    <source>
        <strain evidence="7 8">NBRC 108950</strain>
    </source>
</reference>
<dbReference type="PANTHER" id="PTHR30468">
    <property type="entry name" value="ALPHA-KETOGLUTARATE-DEPENDENT SULFONATE DIOXYGENASE"/>
    <property type="match status" value="1"/>
</dbReference>
<dbReference type="InterPro" id="IPR051323">
    <property type="entry name" value="AtsK-like"/>
</dbReference>